<evidence type="ECO:0000256" key="1">
    <source>
        <dbReference type="SAM" id="SignalP"/>
    </source>
</evidence>
<dbReference type="HOGENOM" id="CLU_053381_7_3_1"/>
<reference evidence="2 3" key="1">
    <citation type="journal article" date="2013" name="PLoS ONE">
        <title>Genomic and secretomic analyses reveal unique features of the lignocellulolytic enzyme system of Penicillium decumbens.</title>
        <authorList>
            <person name="Liu G."/>
            <person name="Zhang L."/>
            <person name="Wei X."/>
            <person name="Zou G."/>
            <person name="Qin Y."/>
            <person name="Ma L."/>
            <person name="Li J."/>
            <person name="Zheng H."/>
            <person name="Wang S."/>
            <person name="Wang C."/>
            <person name="Xun L."/>
            <person name="Zhao G.-P."/>
            <person name="Zhou Z."/>
            <person name="Qu Y."/>
        </authorList>
    </citation>
    <scope>NUCLEOTIDE SEQUENCE [LARGE SCALE GENOMIC DNA]</scope>
    <source>
        <strain evidence="3">114-2 / CGMCC 5302</strain>
    </source>
</reference>
<dbReference type="SUPFAM" id="SSF49503">
    <property type="entry name" value="Cupredoxins"/>
    <property type="match status" value="1"/>
</dbReference>
<dbReference type="EMBL" id="KB644411">
    <property type="protein sequence ID" value="EPS29179.1"/>
    <property type="molecule type" value="Genomic_DNA"/>
</dbReference>
<dbReference type="PANTHER" id="PTHR34883">
    <property type="entry name" value="SERINE-RICH PROTEIN, PUTATIVE-RELATED-RELATED"/>
    <property type="match status" value="1"/>
</dbReference>
<dbReference type="STRING" id="933388.S7ZFY0"/>
<dbReference type="InterPro" id="IPR008972">
    <property type="entry name" value="Cupredoxin"/>
</dbReference>
<dbReference type="CDD" id="cd00920">
    <property type="entry name" value="Cupredoxin"/>
    <property type="match status" value="1"/>
</dbReference>
<proteinExistence type="predicted"/>
<name>S7ZFY0_PENO1</name>
<protein>
    <recommendedName>
        <fullName evidence="4">Phytocyanin domain-containing protein</fullName>
    </recommendedName>
</protein>
<evidence type="ECO:0000313" key="2">
    <source>
        <dbReference type="EMBL" id="EPS29179.1"/>
    </source>
</evidence>
<dbReference type="Gene3D" id="2.60.40.420">
    <property type="entry name" value="Cupredoxins - blue copper proteins"/>
    <property type="match status" value="1"/>
</dbReference>
<dbReference type="PANTHER" id="PTHR34883:SF15">
    <property type="entry name" value="EXTRACELLULAR SERINE-RICH PROTEIN"/>
    <property type="match status" value="1"/>
</dbReference>
<gene>
    <name evidence="2" type="ORF">PDE_04128</name>
</gene>
<sequence>MNLLSTLAILGSSLPMITAQSASGMQTSASATSSSSSSASTSTVHHVDVGEDGLTFTPASLKVPVGDKVEFHFYPRAHFVAQSTFENPCSPISKGGFFSGVIPTSDKSDKVFTVTVNNTDPIWYYCGVAQHCQAGMVGVINPP</sequence>
<dbReference type="eggNOG" id="ENOG502S40X">
    <property type="taxonomic scope" value="Eukaryota"/>
</dbReference>
<keyword evidence="3" id="KW-1185">Reference proteome</keyword>
<evidence type="ECO:0000313" key="3">
    <source>
        <dbReference type="Proteomes" id="UP000019376"/>
    </source>
</evidence>
<dbReference type="OrthoDB" id="2331100at2759"/>
<feature type="signal peptide" evidence="1">
    <location>
        <begin position="1"/>
        <end position="19"/>
    </location>
</feature>
<feature type="chain" id="PRO_5004559901" description="Phytocyanin domain-containing protein" evidence="1">
    <location>
        <begin position="20"/>
        <end position="143"/>
    </location>
</feature>
<dbReference type="InterPro" id="IPR052953">
    <property type="entry name" value="Ser-rich/MCO-related"/>
</dbReference>
<dbReference type="PhylomeDB" id="S7ZFY0"/>
<evidence type="ECO:0008006" key="4">
    <source>
        <dbReference type="Google" id="ProtNLM"/>
    </source>
</evidence>
<accession>S7ZFY0</accession>
<dbReference type="Proteomes" id="UP000019376">
    <property type="component" value="Unassembled WGS sequence"/>
</dbReference>
<dbReference type="AlphaFoldDB" id="S7ZFY0"/>
<organism evidence="2 3">
    <name type="scientific">Penicillium oxalicum (strain 114-2 / CGMCC 5302)</name>
    <name type="common">Penicillium decumbens</name>
    <dbReference type="NCBI Taxonomy" id="933388"/>
    <lineage>
        <taxon>Eukaryota</taxon>
        <taxon>Fungi</taxon>
        <taxon>Dikarya</taxon>
        <taxon>Ascomycota</taxon>
        <taxon>Pezizomycotina</taxon>
        <taxon>Eurotiomycetes</taxon>
        <taxon>Eurotiomycetidae</taxon>
        <taxon>Eurotiales</taxon>
        <taxon>Aspergillaceae</taxon>
        <taxon>Penicillium</taxon>
    </lineage>
</organism>
<keyword evidence="1" id="KW-0732">Signal</keyword>